<evidence type="ECO:0008006" key="5">
    <source>
        <dbReference type="Google" id="ProtNLM"/>
    </source>
</evidence>
<feature type="region of interest" description="Disordered" evidence="1">
    <location>
        <begin position="390"/>
        <end position="420"/>
    </location>
</feature>
<evidence type="ECO:0000313" key="3">
    <source>
        <dbReference type="EMBL" id="MFD1547048.1"/>
    </source>
</evidence>
<name>A0ABW4GXI9_9ACTN</name>
<evidence type="ECO:0000256" key="1">
    <source>
        <dbReference type="SAM" id="MobiDB-lite"/>
    </source>
</evidence>
<keyword evidence="2" id="KW-0812">Transmembrane</keyword>
<organism evidence="3 4">
    <name type="scientific">Nonomuraea guangzhouensis</name>
    <dbReference type="NCBI Taxonomy" id="1291555"/>
    <lineage>
        <taxon>Bacteria</taxon>
        <taxon>Bacillati</taxon>
        <taxon>Actinomycetota</taxon>
        <taxon>Actinomycetes</taxon>
        <taxon>Streptosporangiales</taxon>
        <taxon>Streptosporangiaceae</taxon>
        <taxon>Nonomuraea</taxon>
    </lineage>
</organism>
<protein>
    <recommendedName>
        <fullName evidence="5">DUF2637 domain-containing protein</fullName>
    </recommendedName>
</protein>
<feature type="transmembrane region" description="Helical" evidence="2">
    <location>
        <begin position="12"/>
        <end position="38"/>
    </location>
</feature>
<reference evidence="4" key="1">
    <citation type="journal article" date="2019" name="Int. J. Syst. Evol. Microbiol.">
        <title>The Global Catalogue of Microorganisms (GCM) 10K type strain sequencing project: providing services to taxonomists for standard genome sequencing and annotation.</title>
        <authorList>
            <consortium name="The Broad Institute Genomics Platform"/>
            <consortium name="The Broad Institute Genome Sequencing Center for Infectious Disease"/>
            <person name="Wu L."/>
            <person name="Ma J."/>
        </authorList>
    </citation>
    <scope>NUCLEOTIDE SEQUENCE [LARGE SCALE GENOMIC DNA]</scope>
    <source>
        <strain evidence="4">CGMCC 1.15399</strain>
    </source>
</reference>
<comment type="caution">
    <text evidence="3">The sequence shown here is derived from an EMBL/GenBank/DDBJ whole genome shotgun (WGS) entry which is preliminary data.</text>
</comment>
<sequence>MDLDLTPYLPPAWVVWLVGGVCALSVTLTVVFAGYAIWKGRPRSATPATLEDWLTRGVATIATGVSAEGMWRFTRDVLKLDGLLQAALFAFIELSMVTEAVRARRNMREHGSAGLDGIAVWALACLTAVLSSMDAKQPAEAVFRLAAPLVAAWMWERGMRLERRRQRGKKGVHWRITPERVLVWLGLAEARDRTASEVDAHRRLKRAAKAAKRVHQLRTEKAKERKVTRALAKRDRLLDLATEHTDLATNPRTQGILLDLLRTMGGAEDLSVILASARAPWRDLDHPAITGSVRHSEAVELAAALDRNTATRLRAEELEPVAEYDRSATEAATGRGGEHRPLEVAGDLVPIVRDSRSWLTALVPWSRPGALESHDHDGDQLPVVETVAEPVANGAPDDDVDATDTRPVADREKPNDQDRRRAIRFYIGRAKKLNPPSKRVLAKWTGFSETWALGCIQEGQQQMTEQGWTFDDRGTPTPPLEVAEPVATTPLPATVNGDQS</sequence>
<dbReference type="EMBL" id="JBHUCM010000070">
    <property type="protein sequence ID" value="MFD1547048.1"/>
    <property type="molecule type" value="Genomic_DNA"/>
</dbReference>
<dbReference type="Proteomes" id="UP001597097">
    <property type="component" value="Unassembled WGS sequence"/>
</dbReference>
<evidence type="ECO:0000313" key="4">
    <source>
        <dbReference type="Proteomes" id="UP001597097"/>
    </source>
</evidence>
<feature type="compositionally biased region" description="Basic and acidic residues" evidence="1">
    <location>
        <begin position="403"/>
        <end position="420"/>
    </location>
</feature>
<accession>A0ABW4GXI9</accession>
<keyword evidence="2" id="KW-1133">Transmembrane helix</keyword>
<keyword evidence="4" id="KW-1185">Reference proteome</keyword>
<proteinExistence type="predicted"/>
<dbReference type="RefSeq" id="WP_219536545.1">
    <property type="nucleotide sequence ID" value="NZ_JAHKRM010000031.1"/>
</dbReference>
<feature type="region of interest" description="Disordered" evidence="1">
    <location>
        <begin position="464"/>
        <end position="500"/>
    </location>
</feature>
<evidence type="ECO:0000256" key="2">
    <source>
        <dbReference type="SAM" id="Phobius"/>
    </source>
</evidence>
<feature type="transmembrane region" description="Helical" evidence="2">
    <location>
        <begin position="113"/>
        <end position="133"/>
    </location>
</feature>
<gene>
    <name evidence="3" type="ORF">ACFSJ0_59120</name>
</gene>
<keyword evidence="2" id="KW-0472">Membrane</keyword>